<accession>A0ACD5DDC2</accession>
<reference evidence="1" key="1">
    <citation type="submission" date="2024-08" db="EMBL/GenBank/DDBJ databases">
        <title>Lentilactobacillus sp. nov., isolated from tree bark.</title>
        <authorList>
            <person name="Phuengjayaem S."/>
            <person name="Tanasupawat S."/>
        </authorList>
    </citation>
    <scope>NUCLEOTIDE SEQUENCE</scope>
    <source>
        <strain evidence="1">SPB1-3</strain>
    </source>
</reference>
<dbReference type="EMBL" id="CP168151">
    <property type="protein sequence ID" value="XFD39148.1"/>
    <property type="molecule type" value="Genomic_DNA"/>
</dbReference>
<evidence type="ECO:0000313" key="1">
    <source>
        <dbReference type="EMBL" id="XFD39148.1"/>
    </source>
</evidence>
<gene>
    <name evidence="1" type="ORF">O0236_006845</name>
</gene>
<keyword evidence="2" id="KW-1185">Reference proteome</keyword>
<name>A0ACD5DDC2_9LACO</name>
<proteinExistence type="predicted"/>
<evidence type="ECO:0000313" key="2">
    <source>
        <dbReference type="Proteomes" id="UP001149860"/>
    </source>
</evidence>
<sequence length="237" mass="27618">MELIKVDVNENYEQVVSARDLYKGLKVKTRFSQWVTQNFSSFIEGNDFEGVVVTTPYNPNHPSGQQQNIQDYAITIDMAKNLALMSKTKMGAKYRAYFIEVERKWNDPAEVIKRGYEYLKDENYDLKAENRKLTAKNELMSPKAAYFDDLVERSTLTNFRDTAKMLGKRQKEFINWLLDHKYIYRNSHHVIKPRAAYANTYFTIKDNKQGYPQTLITPEGRSAFNIILNGAVKEVTK</sequence>
<dbReference type="Proteomes" id="UP001149860">
    <property type="component" value="Chromosome"/>
</dbReference>
<organism evidence="1 2">
    <name type="scientific">Lentilactobacillus terminaliae</name>
    <dbReference type="NCBI Taxonomy" id="3003483"/>
    <lineage>
        <taxon>Bacteria</taxon>
        <taxon>Bacillati</taxon>
        <taxon>Bacillota</taxon>
        <taxon>Bacilli</taxon>
        <taxon>Lactobacillales</taxon>
        <taxon>Lactobacillaceae</taxon>
        <taxon>Lentilactobacillus</taxon>
    </lineage>
</organism>
<protein>
    <submittedName>
        <fullName evidence="1">AntA/AntB antirepressor family protein</fullName>
    </submittedName>
</protein>